<feature type="compositionally biased region" description="Basic and acidic residues" evidence="1">
    <location>
        <begin position="81"/>
        <end position="91"/>
    </location>
</feature>
<dbReference type="EMBL" id="JACAGB010000150">
    <property type="protein sequence ID" value="KAF6267295.1"/>
    <property type="molecule type" value="Genomic_DNA"/>
</dbReference>
<protein>
    <submittedName>
        <fullName evidence="2">Uncharacterized protein</fullName>
    </submittedName>
</protein>
<evidence type="ECO:0000256" key="1">
    <source>
        <dbReference type="SAM" id="MobiDB-lite"/>
    </source>
</evidence>
<keyword evidence="3" id="KW-1185">Reference proteome</keyword>
<feature type="compositionally biased region" description="Basic and acidic residues" evidence="1">
    <location>
        <begin position="62"/>
        <end position="71"/>
    </location>
</feature>
<dbReference type="AlphaFoldDB" id="A0A7J7QU87"/>
<dbReference type="Proteomes" id="UP000558488">
    <property type="component" value="Unassembled WGS sequence"/>
</dbReference>
<accession>A0A7J7QU87</accession>
<evidence type="ECO:0000313" key="2">
    <source>
        <dbReference type="EMBL" id="KAF6267295.1"/>
    </source>
</evidence>
<evidence type="ECO:0000313" key="3">
    <source>
        <dbReference type="Proteomes" id="UP000558488"/>
    </source>
</evidence>
<gene>
    <name evidence="2" type="ORF">mPipKuh1_008541</name>
</gene>
<name>A0A7J7QU87_PIPKU</name>
<reference evidence="2 3" key="1">
    <citation type="journal article" date="2020" name="Nature">
        <title>Six reference-quality genomes reveal evolution of bat adaptations.</title>
        <authorList>
            <person name="Jebb D."/>
            <person name="Huang Z."/>
            <person name="Pippel M."/>
            <person name="Hughes G.M."/>
            <person name="Lavrichenko K."/>
            <person name="Devanna P."/>
            <person name="Winkler S."/>
            <person name="Jermiin L.S."/>
            <person name="Skirmuntt E.C."/>
            <person name="Katzourakis A."/>
            <person name="Burkitt-Gray L."/>
            <person name="Ray D.A."/>
            <person name="Sullivan K.A.M."/>
            <person name="Roscito J.G."/>
            <person name="Kirilenko B.M."/>
            <person name="Davalos L.M."/>
            <person name="Corthals A.P."/>
            <person name="Power M.L."/>
            <person name="Jones G."/>
            <person name="Ransome R.D."/>
            <person name="Dechmann D.K.N."/>
            <person name="Locatelli A.G."/>
            <person name="Puechmaille S.J."/>
            <person name="Fedrigo O."/>
            <person name="Jarvis E.D."/>
            <person name="Hiller M."/>
            <person name="Vernes S.C."/>
            <person name="Myers E.W."/>
            <person name="Teeling E.C."/>
        </authorList>
    </citation>
    <scope>NUCLEOTIDE SEQUENCE [LARGE SCALE GENOMIC DNA]</scope>
    <source>
        <strain evidence="2">MPipKuh1</strain>
        <tissue evidence="2">Flight muscle</tissue>
    </source>
</reference>
<sequence length="142" mass="15133">MRLSGCCLTRGGSSACVDVRMAGTWGRRGRGDVGTWRYIYGRFAGGAAGPAVRGTMTGQKGHGHDPQDSSGERMTVPMGLGERRGSCPLHSEPRPFRLNALPFLGVRLFHRRPPAGAPRGALDAQTHIHRPQACSASWTAGP</sequence>
<organism evidence="2 3">
    <name type="scientific">Pipistrellus kuhlii</name>
    <name type="common">Kuhl's pipistrelle</name>
    <dbReference type="NCBI Taxonomy" id="59472"/>
    <lineage>
        <taxon>Eukaryota</taxon>
        <taxon>Metazoa</taxon>
        <taxon>Chordata</taxon>
        <taxon>Craniata</taxon>
        <taxon>Vertebrata</taxon>
        <taxon>Euteleostomi</taxon>
        <taxon>Mammalia</taxon>
        <taxon>Eutheria</taxon>
        <taxon>Laurasiatheria</taxon>
        <taxon>Chiroptera</taxon>
        <taxon>Yangochiroptera</taxon>
        <taxon>Vespertilionidae</taxon>
        <taxon>Pipistrellus</taxon>
    </lineage>
</organism>
<proteinExistence type="predicted"/>
<comment type="caution">
    <text evidence="2">The sequence shown here is derived from an EMBL/GenBank/DDBJ whole genome shotgun (WGS) entry which is preliminary data.</text>
</comment>
<feature type="region of interest" description="Disordered" evidence="1">
    <location>
        <begin position="50"/>
        <end position="91"/>
    </location>
</feature>